<evidence type="ECO:0000256" key="5">
    <source>
        <dbReference type="ARBA" id="ARBA00022989"/>
    </source>
</evidence>
<feature type="transmembrane region" description="Helical" evidence="8">
    <location>
        <begin position="34"/>
        <end position="56"/>
    </location>
</feature>
<dbReference type="GO" id="GO:0008324">
    <property type="term" value="F:monoatomic cation transmembrane transporter activity"/>
    <property type="evidence" value="ECO:0007669"/>
    <property type="project" value="InterPro"/>
</dbReference>
<dbReference type="Pfam" id="PF02386">
    <property type="entry name" value="TrkH"/>
    <property type="match status" value="1"/>
</dbReference>
<evidence type="ECO:0000256" key="4">
    <source>
        <dbReference type="ARBA" id="ARBA00022692"/>
    </source>
</evidence>
<keyword evidence="2" id="KW-0813">Transport</keyword>
<keyword evidence="6" id="KW-0406">Ion transport</keyword>
<feature type="transmembrane region" description="Helical" evidence="8">
    <location>
        <begin position="215"/>
        <end position="241"/>
    </location>
</feature>
<evidence type="ECO:0000256" key="1">
    <source>
        <dbReference type="ARBA" id="ARBA00004651"/>
    </source>
</evidence>
<dbReference type="Proteomes" id="UP000595374">
    <property type="component" value="Chromosome"/>
</dbReference>
<name>A0A7T4DKX6_9MICO</name>
<comment type="subcellular location">
    <subcellularLocation>
        <location evidence="1">Cell membrane</location>
        <topology evidence="1">Multi-pass membrane protein</topology>
    </subcellularLocation>
</comment>
<evidence type="ECO:0000256" key="6">
    <source>
        <dbReference type="ARBA" id="ARBA00023065"/>
    </source>
</evidence>
<evidence type="ECO:0000313" key="9">
    <source>
        <dbReference type="EMBL" id="QQB15831.1"/>
    </source>
</evidence>
<feature type="transmembrane region" description="Helical" evidence="8">
    <location>
        <begin position="150"/>
        <end position="171"/>
    </location>
</feature>
<dbReference type="GO" id="GO:0005886">
    <property type="term" value="C:plasma membrane"/>
    <property type="evidence" value="ECO:0007669"/>
    <property type="project" value="UniProtKB-SubCell"/>
</dbReference>
<dbReference type="InterPro" id="IPR003445">
    <property type="entry name" value="Cat_transpt"/>
</dbReference>
<organism evidence="9 10">
    <name type="scientific">Brevibacterium casei</name>
    <dbReference type="NCBI Taxonomy" id="33889"/>
    <lineage>
        <taxon>Bacteria</taxon>
        <taxon>Bacillati</taxon>
        <taxon>Actinomycetota</taxon>
        <taxon>Actinomycetes</taxon>
        <taxon>Micrococcales</taxon>
        <taxon>Brevibacteriaceae</taxon>
        <taxon>Brevibacterium</taxon>
    </lineage>
</organism>
<dbReference type="AlphaFoldDB" id="A0A7T4DKX6"/>
<evidence type="ECO:0000256" key="2">
    <source>
        <dbReference type="ARBA" id="ARBA00022448"/>
    </source>
</evidence>
<dbReference type="GO" id="GO:0030001">
    <property type="term" value="P:metal ion transport"/>
    <property type="evidence" value="ECO:0007669"/>
    <property type="project" value="UniProtKB-ARBA"/>
</dbReference>
<keyword evidence="4 8" id="KW-0812">Transmembrane</keyword>
<feature type="transmembrane region" description="Helical" evidence="8">
    <location>
        <begin position="427"/>
        <end position="450"/>
    </location>
</feature>
<dbReference type="PANTHER" id="PTHR32024:SF1">
    <property type="entry name" value="KTR SYSTEM POTASSIUM UPTAKE PROTEIN B"/>
    <property type="match status" value="1"/>
</dbReference>
<evidence type="ECO:0000313" key="10">
    <source>
        <dbReference type="Proteomes" id="UP000595374"/>
    </source>
</evidence>
<proteinExistence type="predicted"/>
<keyword evidence="5 8" id="KW-1133">Transmembrane helix</keyword>
<feature type="transmembrane region" description="Helical" evidence="8">
    <location>
        <begin position="183"/>
        <end position="203"/>
    </location>
</feature>
<sequence length="469" mass="49873">MSMNSPQRLDRFLRPGRWVRDFVDDIAVASPARLAIVSFIAVVAVFALLLMLPASMREPGSVSTSEHIANAIFVAVSAVCVTGLTPVVTEDYWSDFGISVITAGIQVGGLGILTLASLLGMAVSRRLGVRQRLIAQQATSALNLGQVGTLLKTVFITILTAEAVLAVLLFPRFLMRGDSVGDSLWYSVFYAISAFNNAGFTIHPGGAAYFAEDPWILSLIMIGVFVGALGFPVVLMIAMNWNKPSKWDLHTKLTLTTTTIVLAVGFLFLLLFESANPATLGDKNAGHTFVEVLFMAVMPRSGGFATMEIADMSQASHLLMDVMMFIGGGSSSTAGGIKVTTVAVLFLAAFAEARGLAEVNVFNRRLTASTIKLSISVLLTGAAIVFVGTLVMLQITDEPLDRVLFEVISAFGTVGLSAGVSASASEPALYCLSVLMLIGRLGTITLAAALSMQDSVRLYRYPEERPVVG</sequence>
<evidence type="ECO:0000256" key="3">
    <source>
        <dbReference type="ARBA" id="ARBA00022475"/>
    </source>
</evidence>
<reference evidence="9 10" key="1">
    <citation type="submission" date="2020-12" db="EMBL/GenBank/DDBJ databases">
        <title>FDA dAtabase for Regulatory Grade micrObial Sequences (FDA-ARGOS): Supporting development and validation of Infectious Disease Dx tests.</title>
        <authorList>
            <person name="Sproer C."/>
            <person name="Gronow S."/>
            <person name="Severitt S."/>
            <person name="Schroder I."/>
            <person name="Tallon L."/>
            <person name="Sadzewicz L."/>
            <person name="Zhao X."/>
            <person name="Boylan J."/>
            <person name="Ott S."/>
            <person name="Bowen H."/>
            <person name="Vavikolanu K."/>
            <person name="Mehta A."/>
            <person name="Aluvathingal J."/>
            <person name="Nadendla S."/>
            <person name="Lowell S."/>
            <person name="Myers T."/>
            <person name="Yan Y."/>
            <person name="Sichtig H."/>
        </authorList>
    </citation>
    <scope>NUCLEOTIDE SEQUENCE [LARGE SCALE GENOMIC DNA]</scope>
    <source>
        <strain evidence="9 10">FDAARGOS_990</strain>
    </source>
</reference>
<gene>
    <name evidence="9" type="ORF">I6H47_07970</name>
</gene>
<protein>
    <submittedName>
        <fullName evidence="9">TrkH family potassium uptake protein</fullName>
    </submittedName>
</protein>
<feature type="transmembrane region" description="Helical" evidence="8">
    <location>
        <begin position="253"/>
        <end position="272"/>
    </location>
</feature>
<feature type="transmembrane region" description="Helical" evidence="8">
    <location>
        <begin position="68"/>
        <end position="88"/>
    </location>
</feature>
<accession>A0A7T4DKX6</accession>
<keyword evidence="7 8" id="KW-0472">Membrane</keyword>
<keyword evidence="3" id="KW-1003">Cell membrane</keyword>
<evidence type="ECO:0000256" key="8">
    <source>
        <dbReference type="SAM" id="Phobius"/>
    </source>
</evidence>
<feature type="transmembrane region" description="Helical" evidence="8">
    <location>
        <begin position="371"/>
        <end position="391"/>
    </location>
</feature>
<feature type="transmembrane region" description="Helical" evidence="8">
    <location>
        <begin position="322"/>
        <end position="351"/>
    </location>
</feature>
<dbReference type="PANTHER" id="PTHR32024">
    <property type="entry name" value="TRK SYSTEM POTASSIUM UPTAKE PROTEIN TRKG-RELATED"/>
    <property type="match status" value="1"/>
</dbReference>
<feature type="transmembrane region" description="Helical" evidence="8">
    <location>
        <begin position="100"/>
        <end position="123"/>
    </location>
</feature>
<dbReference type="EMBL" id="CP065989">
    <property type="protein sequence ID" value="QQB15831.1"/>
    <property type="molecule type" value="Genomic_DNA"/>
</dbReference>
<evidence type="ECO:0000256" key="7">
    <source>
        <dbReference type="ARBA" id="ARBA00023136"/>
    </source>
</evidence>
<feature type="transmembrane region" description="Helical" evidence="8">
    <location>
        <begin position="292"/>
        <end position="310"/>
    </location>
</feature>